<feature type="region of interest" description="Disordered" evidence="1">
    <location>
        <begin position="1"/>
        <end position="24"/>
    </location>
</feature>
<sequence>MCTPGGGWTERSARGGWTRASGPRAEEGDRYALYCLLRLLCETDRIPQARQVVRDLGPDNPHAHEIVDGYSTADPAS</sequence>
<reference evidence="2 3" key="1">
    <citation type="submission" date="2019-10" db="EMBL/GenBank/DDBJ databases">
        <title>Streptomyces smaragdinus sp. nov. and Streptomyces fabii sp. nov., isolated from the gut of fungus growing-termite Macrotermes natalensis.</title>
        <authorList>
            <person name="Schwitalla J."/>
            <person name="Benndorf R."/>
            <person name="Martin K."/>
            <person name="De Beer W."/>
            <person name="Kaster A.-K."/>
            <person name="Vollmers J."/>
            <person name="Poulsen M."/>
            <person name="Beemelmanns C."/>
        </authorList>
    </citation>
    <scope>NUCLEOTIDE SEQUENCE [LARGE SCALE GENOMIC DNA]</scope>
    <source>
        <strain evidence="2 3">RB5</strain>
    </source>
</reference>
<evidence type="ECO:0000313" key="3">
    <source>
        <dbReference type="Proteomes" id="UP000466345"/>
    </source>
</evidence>
<comment type="caution">
    <text evidence="2">The sequence shown here is derived from an EMBL/GenBank/DDBJ whole genome shotgun (WGS) entry which is preliminary data.</text>
</comment>
<organism evidence="2 3">
    <name type="scientific">Streptomyces smaragdinus</name>
    <dbReference type="NCBI Taxonomy" id="2585196"/>
    <lineage>
        <taxon>Bacteria</taxon>
        <taxon>Bacillati</taxon>
        <taxon>Actinomycetota</taxon>
        <taxon>Actinomycetes</taxon>
        <taxon>Kitasatosporales</taxon>
        <taxon>Streptomycetaceae</taxon>
        <taxon>Streptomyces</taxon>
    </lineage>
</organism>
<accession>A0A7K0CT31</accession>
<dbReference type="EMBL" id="WEGJ01000062">
    <property type="protein sequence ID" value="MQY16611.1"/>
    <property type="molecule type" value="Genomic_DNA"/>
</dbReference>
<evidence type="ECO:0000313" key="2">
    <source>
        <dbReference type="EMBL" id="MQY16611.1"/>
    </source>
</evidence>
<keyword evidence="3" id="KW-1185">Reference proteome</keyword>
<feature type="compositionally biased region" description="Basic and acidic residues" evidence="1">
    <location>
        <begin position="56"/>
        <end position="67"/>
    </location>
</feature>
<evidence type="ECO:0008006" key="4">
    <source>
        <dbReference type="Google" id="ProtNLM"/>
    </source>
</evidence>
<gene>
    <name evidence="2" type="ORF">SRB5_68130</name>
</gene>
<protein>
    <recommendedName>
        <fullName evidence="4">Tetratricopeptide repeat protein</fullName>
    </recommendedName>
</protein>
<feature type="region of interest" description="Disordered" evidence="1">
    <location>
        <begin position="56"/>
        <end position="77"/>
    </location>
</feature>
<name>A0A7K0CT31_9ACTN</name>
<proteinExistence type="predicted"/>
<dbReference type="Proteomes" id="UP000466345">
    <property type="component" value="Unassembled WGS sequence"/>
</dbReference>
<dbReference type="AlphaFoldDB" id="A0A7K0CT31"/>
<evidence type="ECO:0000256" key="1">
    <source>
        <dbReference type="SAM" id="MobiDB-lite"/>
    </source>
</evidence>